<keyword evidence="10 18" id="KW-0418">Kinase</keyword>
<comment type="cofactor">
    <cofactor evidence="2">
        <name>[4Fe-4S] cluster</name>
        <dbReference type="ChEBI" id="CHEBI:49883"/>
    </cofactor>
</comment>
<keyword evidence="16" id="KW-1133">Transmembrane helix</keyword>
<evidence type="ECO:0000256" key="1">
    <source>
        <dbReference type="ARBA" id="ARBA00000085"/>
    </source>
</evidence>
<dbReference type="InterPro" id="IPR004358">
    <property type="entry name" value="Sig_transdc_His_kin-like_C"/>
</dbReference>
<feature type="domain" description="Histidine kinase" evidence="17">
    <location>
        <begin position="312"/>
        <end position="405"/>
    </location>
</feature>
<keyword evidence="9" id="KW-0479">Metal-binding</keyword>
<dbReference type="Gene3D" id="1.20.5.1930">
    <property type="match status" value="1"/>
</dbReference>
<accession>A0ABN3HF82</accession>
<evidence type="ECO:0000256" key="14">
    <source>
        <dbReference type="ARBA" id="ARBA00024827"/>
    </source>
</evidence>
<evidence type="ECO:0000256" key="4">
    <source>
        <dbReference type="ARBA" id="ARBA00012438"/>
    </source>
</evidence>
<dbReference type="InterPro" id="IPR036890">
    <property type="entry name" value="HATPase_C_sf"/>
</dbReference>
<evidence type="ECO:0000256" key="8">
    <source>
        <dbReference type="ARBA" id="ARBA00022679"/>
    </source>
</evidence>
<evidence type="ECO:0000256" key="12">
    <source>
        <dbReference type="ARBA" id="ARBA00023012"/>
    </source>
</evidence>
<keyword evidence="6" id="KW-0004">4Fe-4S</keyword>
<evidence type="ECO:0000256" key="7">
    <source>
        <dbReference type="ARBA" id="ARBA00022490"/>
    </source>
</evidence>
<organism evidence="18 19">
    <name type="scientific">Gordonia cholesterolivorans</name>
    <dbReference type="NCBI Taxonomy" id="559625"/>
    <lineage>
        <taxon>Bacteria</taxon>
        <taxon>Bacillati</taxon>
        <taxon>Actinomycetota</taxon>
        <taxon>Actinomycetes</taxon>
        <taxon>Mycobacteriales</taxon>
        <taxon>Gordoniaceae</taxon>
        <taxon>Gordonia</taxon>
    </lineage>
</organism>
<keyword evidence="19" id="KW-1185">Reference proteome</keyword>
<dbReference type="PANTHER" id="PTHR24421">
    <property type="entry name" value="NITRATE/NITRITE SENSOR PROTEIN NARX-RELATED"/>
    <property type="match status" value="1"/>
</dbReference>
<keyword evidence="16" id="KW-0472">Membrane</keyword>
<dbReference type="Pfam" id="PF02518">
    <property type="entry name" value="HATPase_c"/>
    <property type="match status" value="1"/>
</dbReference>
<evidence type="ECO:0000256" key="5">
    <source>
        <dbReference type="ARBA" id="ARBA00017322"/>
    </source>
</evidence>
<keyword evidence="7" id="KW-0963">Cytoplasm</keyword>
<evidence type="ECO:0000256" key="9">
    <source>
        <dbReference type="ARBA" id="ARBA00022723"/>
    </source>
</evidence>
<evidence type="ECO:0000256" key="10">
    <source>
        <dbReference type="ARBA" id="ARBA00022777"/>
    </source>
</evidence>
<dbReference type="PANTHER" id="PTHR24421:SF62">
    <property type="entry name" value="SENSORY TRANSDUCTION HISTIDINE KINASE"/>
    <property type="match status" value="1"/>
</dbReference>
<keyword evidence="11" id="KW-0408">Iron</keyword>
<proteinExistence type="predicted"/>
<evidence type="ECO:0000256" key="6">
    <source>
        <dbReference type="ARBA" id="ARBA00022485"/>
    </source>
</evidence>
<dbReference type="SMART" id="SM00387">
    <property type="entry name" value="HATPase_c"/>
    <property type="match status" value="1"/>
</dbReference>
<keyword evidence="8" id="KW-0808">Transferase</keyword>
<dbReference type="Proteomes" id="UP001501170">
    <property type="component" value="Unassembled WGS sequence"/>
</dbReference>
<dbReference type="SUPFAM" id="SSF55874">
    <property type="entry name" value="ATPase domain of HSP90 chaperone/DNA topoisomerase II/histidine kinase"/>
    <property type="match status" value="1"/>
</dbReference>
<feature type="transmembrane region" description="Helical" evidence="16">
    <location>
        <begin position="22"/>
        <end position="43"/>
    </location>
</feature>
<comment type="function">
    <text evidence="14">Member of the two-component regulatory system NreB/NreC involved in the control of dissimilatory nitrate/nitrite reduction in response to oxygen. NreB functions as a direct oxygen sensor histidine kinase which is autophosphorylated, in the absence of oxygen, probably at the conserved histidine residue, and transfers its phosphate group probably to a conserved aspartate residue of NreC. NreB/NreC activates the expression of the nitrate (narGHJI) and nitrite (nir) reductase operons, as well as the putative nitrate transporter gene narT.</text>
</comment>
<feature type="transmembrane region" description="Helical" evidence="16">
    <location>
        <begin position="49"/>
        <end position="74"/>
    </location>
</feature>
<evidence type="ECO:0000256" key="16">
    <source>
        <dbReference type="SAM" id="Phobius"/>
    </source>
</evidence>
<dbReference type="InterPro" id="IPR011712">
    <property type="entry name" value="Sig_transdc_His_kin_sub3_dim/P"/>
</dbReference>
<evidence type="ECO:0000259" key="17">
    <source>
        <dbReference type="PROSITE" id="PS50109"/>
    </source>
</evidence>
<dbReference type="InterPro" id="IPR003594">
    <property type="entry name" value="HATPase_dom"/>
</dbReference>
<evidence type="ECO:0000256" key="2">
    <source>
        <dbReference type="ARBA" id="ARBA00001966"/>
    </source>
</evidence>
<dbReference type="InterPro" id="IPR050482">
    <property type="entry name" value="Sensor_HK_TwoCompSys"/>
</dbReference>
<feature type="transmembrane region" description="Helical" evidence="16">
    <location>
        <begin position="86"/>
        <end position="119"/>
    </location>
</feature>
<dbReference type="Pfam" id="PF07730">
    <property type="entry name" value="HisKA_3"/>
    <property type="match status" value="1"/>
</dbReference>
<sequence>MVGGGGAVILEAMTHDRPAERYAEWGGHILFLALLLAGMAQALAGSAPIVFGGAAAVIAGVAVVGGWYLLGVWSHTRGRGLDTGIWVVILTLLWVALVLLSPGFVWLAFVLAMLCWYFLEPPVSVVAEVVIVTTSIGSTLLHSPELMVGGIIGPAFGIATAVAVTEIFRRIIAMVDERDELVADLLATRELLAAKERQAGILAERERLGGEIHDGTGQSLASIVLLLRSATNDETPGDQRDVQVRTALDTAQKALTESRRFLRGLDGPDLRPDGLTDALREEVDRVSQSGLPAELRVHGDSVALRPETRNTLLRTAQEALTNAARHAHATRATVTLTYLPDEVHLDVVDDGVGFPASRRPPRRSDGSGFGLRAMQNRVSEAGGSVSVESEPDDGTVIHARLPIGGQP</sequence>
<dbReference type="EMBL" id="BAAARB010000007">
    <property type="protein sequence ID" value="GAA2378201.1"/>
    <property type="molecule type" value="Genomic_DNA"/>
</dbReference>
<reference evidence="18 19" key="1">
    <citation type="journal article" date="2019" name="Int. J. Syst. Evol. Microbiol.">
        <title>The Global Catalogue of Microorganisms (GCM) 10K type strain sequencing project: providing services to taxonomists for standard genome sequencing and annotation.</title>
        <authorList>
            <consortium name="The Broad Institute Genomics Platform"/>
            <consortium name="The Broad Institute Genome Sequencing Center for Infectious Disease"/>
            <person name="Wu L."/>
            <person name="Ma J."/>
        </authorList>
    </citation>
    <scope>NUCLEOTIDE SEQUENCE [LARGE SCALE GENOMIC DNA]</scope>
    <source>
        <strain evidence="18 19">JCM 16227</strain>
    </source>
</reference>
<evidence type="ECO:0000256" key="13">
    <source>
        <dbReference type="ARBA" id="ARBA00023014"/>
    </source>
</evidence>
<evidence type="ECO:0000256" key="15">
    <source>
        <dbReference type="ARBA" id="ARBA00030800"/>
    </source>
</evidence>
<dbReference type="CDD" id="cd16917">
    <property type="entry name" value="HATPase_UhpB-NarQ-NarX-like"/>
    <property type="match status" value="1"/>
</dbReference>
<keyword evidence="16" id="KW-0812">Transmembrane</keyword>
<dbReference type="EC" id="2.7.13.3" evidence="4"/>
<evidence type="ECO:0000256" key="11">
    <source>
        <dbReference type="ARBA" id="ARBA00023004"/>
    </source>
</evidence>
<comment type="catalytic activity">
    <reaction evidence="1">
        <text>ATP + protein L-histidine = ADP + protein N-phospho-L-histidine.</text>
        <dbReference type="EC" id="2.7.13.3"/>
    </reaction>
</comment>
<dbReference type="Gene3D" id="3.30.565.10">
    <property type="entry name" value="Histidine kinase-like ATPase, C-terminal domain"/>
    <property type="match status" value="1"/>
</dbReference>
<dbReference type="PROSITE" id="PS50109">
    <property type="entry name" value="HIS_KIN"/>
    <property type="match status" value="1"/>
</dbReference>
<dbReference type="PRINTS" id="PR00344">
    <property type="entry name" value="BCTRLSENSOR"/>
</dbReference>
<keyword evidence="13" id="KW-0411">Iron-sulfur</keyword>
<comment type="caution">
    <text evidence="18">The sequence shown here is derived from an EMBL/GenBank/DDBJ whole genome shotgun (WGS) entry which is preliminary data.</text>
</comment>
<dbReference type="PIRSF" id="PIRSF037434">
    <property type="entry name" value="STHK_ChrS"/>
    <property type="match status" value="1"/>
</dbReference>
<comment type="subcellular location">
    <subcellularLocation>
        <location evidence="3">Cytoplasm</location>
    </subcellularLocation>
</comment>
<dbReference type="InterPro" id="IPR017205">
    <property type="entry name" value="Sig_transdc_His_kinase_ChrS"/>
</dbReference>
<gene>
    <name evidence="18" type="ORF">GCM10009855_17250</name>
</gene>
<dbReference type="InterPro" id="IPR005467">
    <property type="entry name" value="His_kinase_dom"/>
</dbReference>
<name>A0ABN3HF82_9ACTN</name>
<evidence type="ECO:0000313" key="18">
    <source>
        <dbReference type="EMBL" id="GAA2378201.1"/>
    </source>
</evidence>
<dbReference type="GO" id="GO:0016301">
    <property type="term" value="F:kinase activity"/>
    <property type="evidence" value="ECO:0007669"/>
    <property type="project" value="UniProtKB-KW"/>
</dbReference>
<feature type="transmembrane region" description="Helical" evidence="16">
    <location>
        <begin position="146"/>
        <end position="168"/>
    </location>
</feature>
<keyword evidence="12" id="KW-0902">Two-component regulatory system</keyword>
<protein>
    <recommendedName>
        <fullName evidence="5">Oxygen sensor histidine kinase NreB</fullName>
        <ecNumber evidence="4">2.7.13.3</ecNumber>
    </recommendedName>
    <alternativeName>
        <fullName evidence="15">Nitrogen regulation protein B</fullName>
    </alternativeName>
</protein>
<evidence type="ECO:0000256" key="3">
    <source>
        <dbReference type="ARBA" id="ARBA00004496"/>
    </source>
</evidence>
<evidence type="ECO:0000313" key="19">
    <source>
        <dbReference type="Proteomes" id="UP001501170"/>
    </source>
</evidence>